<keyword evidence="3" id="KW-1185">Reference proteome</keyword>
<organism evidence="2 3">
    <name type="scientific">Pseudarthrobacter polychromogenes</name>
    <dbReference type="NCBI Taxonomy" id="1676"/>
    <lineage>
        <taxon>Bacteria</taxon>
        <taxon>Bacillati</taxon>
        <taxon>Actinomycetota</taxon>
        <taxon>Actinomycetes</taxon>
        <taxon>Micrococcales</taxon>
        <taxon>Micrococcaceae</taxon>
        <taxon>Pseudarthrobacter</taxon>
    </lineage>
</organism>
<accession>A0ABQ1XIK7</accession>
<evidence type="ECO:0000313" key="2">
    <source>
        <dbReference type="EMBL" id="GGG94509.1"/>
    </source>
</evidence>
<reference evidence="3" key="1">
    <citation type="journal article" date="2019" name="Int. J. Syst. Evol. Microbiol.">
        <title>The Global Catalogue of Microorganisms (GCM) 10K type strain sequencing project: providing services to taxonomists for standard genome sequencing and annotation.</title>
        <authorList>
            <consortium name="The Broad Institute Genomics Platform"/>
            <consortium name="The Broad Institute Genome Sequencing Center for Infectious Disease"/>
            <person name="Wu L."/>
            <person name="Ma J."/>
        </authorList>
    </citation>
    <scope>NUCLEOTIDE SEQUENCE [LARGE SCALE GENOMIC DNA]</scope>
    <source>
        <strain evidence="3">CGMCC 1.1927</strain>
    </source>
</reference>
<dbReference type="Proteomes" id="UP000596938">
    <property type="component" value="Unassembled WGS sequence"/>
</dbReference>
<evidence type="ECO:0000313" key="3">
    <source>
        <dbReference type="Proteomes" id="UP000596938"/>
    </source>
</evidence>
<feature type="region of interest" description="Disordered" evidence="1">
    <location>
        <begin position="47"/>
        <end position="72"/>
    </location>
</feature>
<proteinExistence type="predicted"/>
<gene>
    <name evidence="2" type="ORF">GCM10011577_16790</name>
</gene>
<sequence length="72" mass="7564">MVILAVAGSAAVTKTSSFLILYNVIENILGATAAGVKGPDANRKWTQARELRGSIRSPPAATGKRGRRPDSK</sequence>
<comment type="caution">
    <text evidence="2">The sequence shown here is derived from an EMBL/GenBank/DDBJ whole genome shotgun (WGS) entry which is preliminary data.</text>
</comment>
<dbReference type="EMBL" id="BMKU01000004">
    <property type="protein sequence ID" value="GGG94509.1"/>
    <property type="molecule type" value="Genomic_DNA"/>
</dbReference>
<protein>
    <submittedName>
        <fullName evidence="2">Uncharacterized protein</fullName>
    </submittedName>
</protein>
<name>A0ABQ1XIK7_9MICC</name>
<evidence type="ECO:0000256" key="1">
    <source>
        <dbReference type="SAM" id="MobiDB-lite"/>
    </source>
</evidence>